<evidence type="ECO:0000313" key="2">
    <source>
        <dbReference type="EMBL" id="SVA20206.1"/>
    </source>
</evidence>
<feature type="transmembrane region" description="Helical" evidence="1">
    <location>
        <begin position="97"/>
        <end position="118"/>
    </location>
</feature>
<feature type="transmembrane region" description="Helical" evidence="1">
    <location>
        <begin position="159"/>
        <end position="177"/>
    </location>
</feature>
<dbReference type="EMBL" id="UINC01005266">
    <property type="protein sequence ID" value="SVA20206.1"/>
    <property type="molecule type" value="Genomic_DNA"/>
</dbReference>
<name>A0A381TVY1_9ZZZZ</name>
<keyword evidence="1" id="KW-0812">Transmembrane</keyword>
<evidence type="ECO:0008006" key="3">
    <source>
        <dbReference type="Google" id="ProtNLM"/>
    </source>
</evidence>
<protein>
    <recommendedName>
        <fullName evidence="3">DUF998 domain-containing protein</fullName>
    </recommendedName>
</protein>
<keyword evidence="1" id="KW-0472">Membrane</keyword>
<feature type="transmembrane region" description="Helical" evidence="1">
    <location>
        <begin position="197"/>
        <end position="216"/>
    </location>
</feature>
<feature type="transmembrane region" description="Helical" evidence="1">
    <location>
        <begin position="63"/>
        <end position="85"/>
    </location>
</feature>
<gene>
    <name evidence="2" type="ORF">METZ01_LOCUS73060</name>
</gene>
<feature type="transmembrane region" description="Helical" evidence="1">
    <location>
        <begin position="130"/>
        <end position="152"/>
    </location>
</feature>
<feature type="transmembrane region" description="Helical" evidence="1">
    <location>
        <begin position="9"/>
        <end position="28"/>
    </location>
</feature>
<sequence length="226" mass="25375">MYHFWTVTLLRFIALFFICAVTVAIYFYPGGNIHDPTQIGYSLSHNFLSDLGGLESHSGSSNLISAIFFNLSMLLFAGAGISFLFVPQLFKADTLNYVLAIIGSIFFLFGTIFFAGVGLTPHDLYLDLHIFFAVNAFRFLVPGSIFYLIVLLRSPIENKYAFVVMFFLICTFSYVIYQLNGGNPLDDKEEMVRQAVIQKLITVINVASIFSLSFAFSSQLKNLKLN</sequence>
<keyword evidence="1" id="KW-1133">Transmembrane helix</keyword>
<proteinExistence type="predicted"/>
<reference evidence="2" key="1">
    <citation type="submission" date="2018-05" db="EMBL/GenBank/DDBJ databases">
        <authorList>
            <person name="Lanie J.A."/>
            <person name="Ng W.-L."/>
            <person name="Kazmierczak K.M."/>
            <person name="Andrzejewski T.M."/>
            <person name="Davidsen T.M."/>
            <person name="Wayne K.J."/>
            <person name="Tettelin H."/>
            <person name="Glass J.I."/>
            <person name="Rusch D."/>
            <person name="Podicherti R."/>
            <person name="Tsui H.-C.T."/>
            <person name="Winkler M.E."/>
        </authorList>
    </citation>
    <scope>NUCLEOTIDE SEQUENCE</scope>
</reference>
<evidence type="ECO:0000256" key="1">
    <source>
        <dbReference type="SAM" id="Phobius"/>
    </source>
</evidence>
<dbReference type="AlphaFoldDB" id="A0A381TVY1"/>
<organism evidence="2">
    <name type="scientific">marine metagenome</name>
    <dbReference type="NCBI Taxonomy" id="408172"/>
    <lineage>
        <taxon>unclassified sequences</taxon>
        <taxon>metagenomes</taxon>
        <taxon>ecological metagenomes</taxon>
    </lineage>
</organism>
<accession>A0A381TVY1</accession>